<sequence length="97" mass="11131">MDERTIITAEAEAQDSERTETQQRDLQFLTQWKSIEEYPACPVGIGILRQMAEVSPGAYELAVARGFDRPDHPLLQRNPLWRAFVEHRNTCGECNEV</sequence>
<dbReference type="Proteomes" id="UP000000343">
    <property type="component" value="Chromosome"/>
</dbReference>
<keyword evidence="3" id="KW-1185">Reference proteome</keyword>
<dbReference type="HOGENOM" id="CLU_2342809_0_0_0"/>
<dbReference type="AlphaFoldDB" id="E8X1A3"/>
<evidence type="ECO:0000313" key="3">
    <source>
        <dbReference type="Proteomes" id="UP000000343"/>
    </source>
</evidence>
<feature type="region of interest" description="Disordered" evidence="1">
    <location>
        <begin position="1"/>
        <end position="23"/>
    </location>
</feature>
<evidence type="ECO:0000313" key="2">
    <source>
        <dbReference type="EMBL" id="ADW69057.1"/>
    </source>
</evidence>
<gene>
    <name evidence="2" type="ordered locus">AciX9_2012</name>
</gene>
<name>E8X1A3_GRATM</name>
<protein>
    <submittedName>
        <fullName evidence="2">Uncharacterized protein</fullName>
    </submittedName>
</protein>
<reference evidence="3" key="1">
    <citation type="submission" date="2011-01" db="EMBL/GenBank/DDBJ databases">
        <title>Complete sequence of chromosome of Acidobacterium sp. MP5ACTX9.</title>
        <authorList>
            <consortium name="US DOE Joint Genome Institute"/>
            <person name="Lucas S."/>
            <person name="Copeland A."/>
            <person name="Lapidus A."/>
            <person name="Cheng J.-F."/>
            <person name="Goodwin L."/>
            <person name="Pitluck S."/>
            <person name="Teshima H."/>
            <person name="Detter J.C."/>
            <person name="Han C."/>
            <person name="Tapia R."/>
            <person name="Land M."/>
            <person name="Hauser L."/>
            <person name="Kyrpides N."/>
            <person name="Ivanova N."/>
            <person name="Ovchinnikova G."/>
            <person name="Pagani I."/>
            <person name="Rawat S.R."/>
            <person name="Mannisto M."/>
            <person name="Haggblom M.M."/>
            <person name="Woyke T."/>
        </authorList>
    </citation>
    <scope>NUCLEOTIDE SEQUENCE [LARGE SCALE GENOMIC DNA]</scope>
    <source>
        <strain evidence="3">MP5ACTX9</strain>
    </source>
</reference>
<dbReference type="EMBL" id="CP002480">
    <property type="protein sequence ID" value="ADW69057.1"/>
    <property type="molecule type" value="Genomic_DNA"/>
</dbReference>
<proteinExistence type="predicted"/>
<accession>E8X1A3</accession>
<dbReference type="PaxDb" id="1198114-AciX9_2012"/>
<evidence type="ECO:0000256" key="1">
    <source>
        <dbReference type="SAM" id="MobiDB-lite"/>
    </source>
</evidence>
<organism evidence="3">
    <name type="scientific">Granulicella tundricola (strain ATCC BAA-1859 / DSM 23138 / MP5ACTX9)</name>
    <dbReference type="NCBI Taxonomy" id="1198114"/>
    <lineage>
        <taxon>Bacteria</taxon>
        <taxon>Pseudomonadati</taxon>
        <taxon>Acidobacteriota</taxon>
        <taxon>Terriglobia</taxon>
        <taxon>Terriglobales</taxon>
        <taxon>Acidobacteriaceae</taxon>
        <taxon>Granulicella</taxon>
    </lineage>
</organism>
<dbReference type="KEGG" id="acm:AciX9_2012"/>